<dbReference type="SUPFAM" id="SSF51735">
    <property type="entry name" value="NAD(P)-binding Rossmann-fold domains"/>
    <property type="match status" value="1"/>
</dbReference>
<feature type="domain" description="D-isomer specific 2-hydroxyacid dehydrogenase catalytic" evidence="6">
    <location>
        <begin position="33"/>
        <end position="334"/>
    </location>
</feature>
<evidence type="ECO:0000259" key="6">
    <source>
        <dbReference type="Pfam" id="PF00389"/>
    </source>
</evidence>
<evidence type="ECO:0000256" key="1">
    <source>
        <dbReference type="ARBA" id="ARBA00005854"/>
    </source>
</evidence>
<dbReference type="InterPro" id="IPR050857">
    <property type="entry name" value="D-2-hydroxyacid_DH"/>
</dbReference>
<comment type="similarity">
    <text evidence="1 5">Belongs to the D-isomer specific 2-hydroxyacid dehydrogenase family.</text>
</comment>
<dbReference type="GO" id="GO:0051287">
    <property type="term" value="F:NAD binding"/>
    <property type="evidence" value="ECO:0007669"/>
    <property type="project" value="InterPro"/>
</dbReference>
<evidence type="ECO:0000313" key="9">
    <source>
        <dbReference type="Proteomes" id="UP000001946"/>
    </source>
</evidence>
<keyword evidence="9" id="KW-1185">Reference proteome</keyword>
<dbReference type="Proteomes" id="UP000001946">
    <property type="component" value="Chromosome"/>
</dbReference>
<dbReference type="PANTHER" id="PTHR42789:SF1">
    <property type="entry name" value="D-ISOMER SPECIFIC 2-HYDROXYACID DEHYDROGENASE FAMILY PROTEIN (AFU_ORTHOLOGUE AFUA_6G10090)"/>
    <property type="match status" value="1"/>
</dbReference>
<dbReference type="Pfam" id="PF00389">
    <property type="entry name" value="2-Hacid_dh"/>
    <property type="match status" value="1"/>
</dbReference>
<dbReference type="EMBL" id="AP008230">
    <property type="protein sequence ID" value="BAE82758.1"/>
    <property type="molecule type" value="Genomic_DNA"/>
</dbReference>
<dbReference type="KEGG" id="dsy:DSY0969"/>
<dbReference type="Pfam" id="PF02826">
    <property type="entry name" value="2-Hacid_dh_C"/>
    <property type="match status" value="1"/>
</dbReference>
<feature type="domain" description="D-isomer specific 2-hydroxyacid dehydrogenase NAD-binding" evidence="7">
    <location>
        <begin position="131"/>
        <end position="303"/>
    </location>
</feature>
<dbReference type="CDD" id="cd12172">
    <property type="entry name" value="PGDH_like_2"/>
    <property type="match status" value="1"/>
</dbReference>
<protein>
    <submittedName>
        <fullName evidence="8">Uncharacterized protein</fullName>
    </submittedName>
</protein>
<keyword evidence="4" id="KW-0520">NAD</keyword>
<proteinExistence type="inferred from homology"/>
<evidence type="ECO:0000256" key="5">
    <source>
        <dbReference type="RuleBase" id="RU003719"/>
    </source>
</evidence>
<evidence type="ECO:0000256" key="2">
    <source>
        <dbReference type="ARBA" id="ARBA00022605"/>
    </source>
</evidence>
<sequence>MQNRLMKKRLMKKEGWAVAQYTVLSTSPTFTKYSPQAAGILEKKGCRLVMIPPNGLREREDFKAVLAEAHVWVVGINKVYAEDLEAAPNLKLIIKHGTGVDSIDLKAAAARGITVANAPGTNANSVADLAFGFMLSLARQIVSADKRTRDGFWGTVMGKDVYGKTLGVLGLGQIGKGVIRRASGFDMNIFGYDLVHDSQFEKEYRVRAATLEEIMSEADYISVHLPLLESTKNIIDRSLLEKMRPTAFLINTSRGGVVDETALYDLLKEKRIAGAALDVFATEPPRQSPFFELDNVIVAPHMGAYTEGAMGAVSEIVAESIVRVLAGKEPLSVIKTN</sequence>
<dbReference type="InterPro" id="IPR006139">
    <property type="entry name" value="D-isomer_2_OHA_DH_cat_dom"/>
</dbReference>
<dbReference type="InterPro" id="IPR029753">
    <property type="entry name" value="D-isomer_DH_CS"/>
</dbReference>
<dbReference type="SUPFAM" id="SSF52283">
    <property type="entry name" value="Formate/glycerate dehydrogenase catalytic domain-like"/>
    <property type="match status" value="1"/>
</dbReference>
<dbReference type="PROSITE" id="PS00671">
    <property type="entry name" value="D_2_HYDROXYACID_DH_3"/>
    <property type="match status" value="1"/>
</dbReference>
<organism evidence="8 9">
    <name type="scientific">Desulfitobacterium hafniense (strain Y51)</name>
    <dbReference type="NCBI Taxonomy" id="138119"/>
    <lineage>
        <taxon>Bacteria</taxon>
        <taxon>Bacillati</taxon>
        <taxon>Bacillota</taxon>
        <taxon>Clostridia</taxon>
        <taxon>Eubacteriales</taxon>
        <taxon>Desulfitobacteriaceae</taxon>
        <taxon>Desulfitobacterium</taxon>
    </lineage>
</organism>
<dbReference type="Gene3D" id="3.40.50.720">
    <property type="entry name" value="NAD(P)-binding Rossmann-like Domain"/>
    <property type="match status" value="2"/>
</dbReference>
<dbReference type="InterPro" id="IPR006140">
    <property type="entry name" value="D-isomer_DH_NAD-bd"/>
</dbReference>
<dbReference type="STRING" id="138119.DSY0969"/>
<dbReference type="InterPro" id="IPR036291">
    <property type="entry name" value="NAD(P)-bd_dom_sf"/>
</dbReference>
<evidence type="ECO:0000256" key="3">
    <source>
        <dbReference type="ARBA" id="ARBA00023002"/>
    </source>
</evidence>
<evidence type="ECO:0000256" key="4">
    <source>
        <dbReference type="ARBA" id="ARBA00023027"/>
    </source>
</evidence>
<dbReference type="GO" id="GO:0008652">
    <property type="term" value="P:amino acid biosynthetic process"/>
    <property type="evidence" value="ECO:0007669"/>
    <property type="project" value="UniProtKB-KW"/>
</dbReference>
<name>Q24YY4_DESHY</name>
<dbReference type="AlphaFoldDB" id="Q24YY4"/>
<accession>Q24YY4</accession>
<dbReference type="eggNOG" id="COG1052">
    <property type="taxonomic scope" value="Bacteria"/>
</dbReference>
<reference evidence="8 9" key="1">
    <citation type="journal article" date="2006" name="J. Bacteriol.">
        <title>Complete genome sequence of the dehalorespiring bacterium Desulfitobacterium hafniense Y51 and comparison with Dehalococcoides ethenogenes 195.</title>
        <authorList>
            <person name="Nonaka H."/>
            <person name="Keresztes G."/>
            <person name="Shinoda Y."/>
            <person name="Ikenaga Y."/>
            <person name="Abe M."/>
            <person name="Naito K."/>
            <person name="Inatomi K."/>
            <person name="Furukawa K."/>
            <person name="Inui M."/>
            <person name="Yukawa H."/>
        </authorList>
    </citation>
    <scope>NUCLEOTIDE SEQUENCE [LARGE SCALE GENOMIC DNA]</scope>
    <source>
        <strain evidence="8 9">Y51</strain>
    </source>
</reference>
<dbReference type="PROSITE" id="PS00065">
    <property type="entry name" value="D_2_HYDROXYACID_DH_1"/>
    <property type="match status" value="1"/>
</dbReference>
<dbReference type="FunFam" id="3.40.50.720:FF:000203">
    <property type="entry name" value="D-3-phosphoglycerate dehydrogenase (SerA)"/>
    <property type="match status" value="1"/>
</dbReference>
<keyword evidence="3 5" id="KW-0560">Oxidoreductase</keyword>
<dbReference type="InterPro" id="IPR029752">
    <property type="entry name" value="D-isomer_DH_CS1"/>
</dbReference>
<gene>
    <name evidence="8" type="ordered locus">DSY0969</name>
</gene>
<dbReference type="PANTHER" id="PTHR42789">
    <property type="entry name" value="D-ISOMER SPECIFIC 2-HYDROXYACID DEHYDROGENASE FAMILY PROTEIN (AFU_ORTHOLOGUE AFUA_6G10090)"/>
    <property type="match status" value="1"/>
</dbReference>
<evidence type="ECO:0000259" key="7">
    <source>
        <dbReference type="Pfam" id="PF02826"/>
    </source>
</evidence>
<dbReference type="GO" id="GO:0016616">
    <property type="term" value="F:oxidoreductase activity, acting on the CH-OH group of donors, NAD or NADP as acceptor"/>
    <property type="evidence" value="ECO:0007669"/>
    <property type="project" value="InterPro"/>
</dbReference>
<evidence type="ECO:0000313" key="8">
    <source>
        <dbReference type="EMBL" id="BAE82758.1"/>
    </source>
</evidence>
<keyword evidence="2" id="KW-0028">Amino-acid biosynthesis</keyword>
<dbReference type="HOGENOM" id="CLU_019796_1_3_9"/>